<dbReference type="Proteomes" id="UP000813824">
    <property type="component" value="Unassembled WGS sequence"/>
</dbReference>
<accession>A0A8K0XTS0</accession>
<dbReference type="EMBL" id="JAEVFJ010000003">
    <property type="protein sequence ID" value="KAH8106222.1"/>
    <property type="molecule type" value="Genomic_DNA"/>
</dbReference>
<dbReference type="GO" id="GO:0032259">
    <property type="term" value="P:methylation"/>
    <property type="evidence" value="ECO:0007669"/>
    <property type="project" value="UniProtKB-KW"/>
</dbReference>
<gene>
    <name evidence="5" type="ORF">BXZ70DRAFT_425576</name>
</gene>
<evidence type="ECO:0000313" key="5">
    <source>
        <dbReference type="EMBL" id="KAH8106222.1"/>
    </source>
</evidence>
<evidence type="ECO:0000256" key="3">
    <source>
        <dbReference type="ARBA" id="ARBA00022679"/>
    </source>
</evidence>
<dbReference type="GO" id="GO:0008757">
    <property type="term" value="F:S-adenosylmethionine-dependent methyltransferase activity"/>
    <property type="evidence" value="ECO:0007669"/>
    <property type="project" value="InterPro"/>
</dbReference>
<evidence type="ECO:0000256" key="4">
    <source>
        <dbReference type="ARBA" id="ARBA00022691"/>
    </source>
</evidence>
<keyword evidence="1" id="KW-0597">Phosphoprotein</keyword>
<dbReference type="OrthoDB" id="276151at2759"/>
<dbReference type="AlphaFoldDB" id="A0A8K0XTS0"/>
<dbReference type="InterPro" id="IPR029063">
    <property type="entry name" value="SAM-dependent_MTases_sf"/>
</dbReference>
<proteinExistence type="predicted"/>
<sequence length="226" mass="25399">MASQPLTPSEIQAKVRQFVAEDPEKGWDKAWQAKTTPWDFGETQPALRELIESDAVKLPTSGTALVPGCGRGYDAIYLASKLDHFVLGVDISDTAINAANELLGSNPALSERVKFAIDDFFNDDLSVGGQKTVDLVYDYTFFVAIPPQRRPEWGKRMAALVKPGGYLITLVFPIDPPQDYGPPWFVRPEHYEEVLGMGWEKVHDRVPENSAKTHVNRERMIVWRKL</sequence>
<keyword evidence="3" id="KW-0808">Transferase</keyword>
<evidence type="ECO:0000256" key="1">
    <source>
        <dbReference type="ARBA" id="ARBA00022553"/>
    </source>
</evidence>
<dbReference type="SUPFAM" id="SSF53335">
    <property type="entry name" value="S-adenosyl-L-methionine-dependent methyltransferases"/>
    <property type="match status" value="1"/>
</dbReference>
<dbReference type="PANTHER" id="PTHR32183">
    <property type="match status" value="1"/>
</dbReference>
<keyword evidence="2 5" id="KW-0489">Methyltransferase</keyword>
<evidence type="ECO:0000313" key="6">
    <source>
        <dbReference type="Proteomes" id="UP000813824"/>
    </source>
</evidence>
<reference evidence="5" key="1">
    <citation type="journal article" date="2021" name="New Phytol.">
        <title>Evolutionary innovations through gain and loss of genes in the ectomycorrhizal Boletales.</title>
        <authorList>
            <person name="Wu G."/>
            <person name="Miyauchi S."/>
            <person name="Morin E."/>
            <person name="Kuo A."/>
            <person name="Drula E."/>
            <person name="Varga T."/>
            <person name="Kohler A."/>
            <person name="Feng B."/>
            <person name="Cao Y."/>
            <person name="Lipzen A."/>
            <person name="Daum C."/>
            <person name="Hundley H."/>
            <person name="Pangilinan J."/>
            <person name="Johnson J."/>
            <person name="Barry K."/>
            <person name="LaButti K."/>
            <person name="Ng V."/>
            <person name="Ahrendt S."/>
            <person name="Min B."/>
            <person name="Choi I.G."/>
            <person name="Park H."/>
            <person name="Plett J.M."/>
            <person name="Magnuson J."/>
            <person name="Spatafora J.W."/>
            <person name="Nagy L.G."/>
            <person name="Henrissat B."/>
            <person name="Grigoriev I.V."/>
            <person name="Yang Z.L."/>
            <person name="Xu J."/>
            <person name="Martin F.M."/>
        </authorList>
    </citation>
    <scope>NUCLEOTIDE SEQUENCE</scope>
    <source>
        <strain evidence="5">KKN 215</strain>
    </source>
</reference>
<comment type="caution">
    <text evidence="5">The sequence shown here is derived from an EMBL/GenBank/DDBJ whole genome shotgun (WGS) entry which is preliminary data.</text>
</comment>
<dbReference type="InterPro" id="IPR008854">
    <property type="entry name" value="TPMT"/>
</dbReference>
<dbReference type="CDD" id="cd02440">
    <property type="entry name" value="AdoMet_MTases"/>
    <property type="match status" value="1"/>
</dbReference>
<keyword evidence="6" id="KW-1185">Reference proteome</keyword>
<keyword evidence="4" id="KW-0949">S-adenosyl-L-methionine</keyword>
<name>A0A8K0XTS0_9AGAR</name>
<evidence type="ECO:0000256" key="2">
    <source>
        <dbReference type="ARBA" id="ARBA00022603"/>
    </source>
</evidence>
<dbReference type="PANTHER" id="PTHR32183:SF11">
    <property type="entry name" value="THIOL METHYLTRANSFERASE 2-RELATED"/>
    <property type="match status" value="1"/>
</dbReference>
<protein>
    <submittedName>
        <fullName evidence="5">S-adenosyl-L-methionine-dependent methyltransferase</fullName>
    </submittedName>
</protein>
<organism evidence="5 6">
    <name type="scientific">Cristinia sonorae</name>
    <dbReference type="NCBI Taxonomy" id="1940300"/>
    <lineage>
        <taxon>Eukaryota</taxon>
        <taxon>Fungi</taxon>
        <taxon>Dikarya</taxon>
        <taxon>Basidiomycota</taxon>
        <taxon>Agaricomycotina</taxon>
        <taxon>Agaricomycetes</taxon>
        <taxon>Agaricomycetidae</taxon>
        <taxon>Agaricales</taxon>
        <taxon>Pleurotineae</taxon>
        <taxon>Stephanosporaceae</taxon>
        <taxon>Cristinia</taxon>
    </lineage>
</organism>
<dbReference type="PROSITE" id="PS51585">
    <property type="entry name" value="SAM_MT_TPMT"/>
    <property type="match status" value="1"/>
</dbReference>
<dbReference type="Gene3D" id="3.40.50.150">
    <property type="entry name" value="Vaccinia Virus protein VP39"/>
    <property type="match status" value="1"/>
</dbReference>
<dbReference type="Pfam" id="PF05724">
    <property type="entry name" value="TPMT"/>
    <property type="match status" value="1"/>
</dbReference>